<keyword evidence="5" id="KW-1185">Reference proteome</keyword>
<feature type="signal peptide" evidence="2">
    <location>
        <begin position="1"/>
        <end position="27"/>
    </location>
</feature>
<dbReference type="Gene3D" id="2.160.20.10">
    <property type="entry name" value="Single-stranded right-handed beta-helix, Pectin lyase-like"/>
    <property type="match status" value="1"/>
</dbReference>
<keyword evidence="2" id="KW-0732">Signal</keyword>
<evidence type="ECO:0000256" key="1">
    <source>
        <dbReference type="SAM" id="MobiDB-lite"/>
    </source>
</evidence>
<name>A0ABW2TZ62_9PSEU</name>
<gene>
    <name evidence="4" type="ORF">ACFQV2_36770</name>
</gene>
<evidence type="ECO:0000313" key="4">
    <source>
        <dbReference type="EMBL" id="MFC7618118.1"/>
    </source>
</evidence>
<dbReference type="Pfam" id="PF13229">
    <property type="entry name" value="Beta_helix"/>
    <property type="match status" value="1"/>
</dbReference>
<dbReference type="SUPFAM" id="SSF51126">
    <property type="entry name" value="Pectin lyase-like"/>
    <property type="match status" value="1"/>
</dbReference>
<proteinExistence type="predicted"/>
<evidence type="ECO:0000256" key="2">
    <source>
        <dbReference type="SAM" id="SignalP"/>
    </source>
</evidence>
<organism evidence="4 5">
    <name type="scientific">Actinokineospora soli</name>
    <dbReference type="NCBI Taxonomy" id="1048753"/>
    <lineage>
        <taxon>Bacteria</taxon>
        <taxon>Bacillati</taxon>
        <taxon>Actinomycetota</taxon>
        <taxon>Actinomycetes</taxon>
        <taxon>Pseudonocardiales</taxon>
        <taxon>Pseudonocardiaceae</taxon>
        <taxon>Actinokineospora</taxon>
    </lineage>
</organism>
<sequence>MSADLSAARILAALGAALALTACKPLAGKPAPDLPVPPDPIVVSPTGTTTTPPTTTTSLLPPTSVSSAPTSATGTVAPPTTRTQETQPVPPGALAPGQIPAPGQVGFRGDRAKLKVVNGPASAPPGTEWNSGALRFGGGNVTLDGVWVKGGVEYSGSGTLTIRNSVIEGNRHSWSPLMAISGHVDVRDSTITYADSEIPGSQWGNGVVHGDARMTLIRNDISGAPDGIQNGRGNSLIEQNHIHGMRVFGSPPNNTHNDGIQAYGGPNLRIRHNRIDISVGGKAYDGAHQNAAVFIMPSDDNPASNLEVVGNYLSGGGYILRLGTPLSGAVVTGNRFGPTTGGWGEVLLDGGGIASWSGNVDASGNPVPRP</sequence>
<feature type="compositionally biased region" description="Low complexity" evidence="1">
    <location>
        <begin position="41"/>
        <end position="81"/>
    </location>
</feature>
<evidence type="ECO:0000259" key="3">
    <source>
        <dbReference type="Pfam" id="PF13229"/>
    </source>
</evidence>
<reference evidence="5" key="1">
    <citation type="journal article" date="2019" name="Int. J. Syst. Evol. Microbiol.">
        <title>The Global Catalogue of Microorganisms (GCM) 10K type strain sequencing project: providing services to taxonomists for standard genome sequencing and annotation.</title>
        <authorList>
            <consortium name="The Broad Institute Genomics Platform"/>
            <consortium name="The Broad Institute Genome Sequencing Center for Infectious Disease"/>
            <person name="Wu L."/>
            <person name="Ma J."/>
        </authorList>
    </citation>
    <scope>NUCLEOTIDE SEQUENCE [LARGE SCALE GENOMIC DNA]</scope>
    <source>
        <strain evidence="5">JCM 17695</strain>
    </source>
</reference>
<comment type="caution">
    <text evidence="4">The sequence shown here is derived from an EMBL/GenBank/DDBJ whole genome shotgun (WGS) entry which is preliminary data.</text>
</comment>
<evidence type="ECO:0000313" key="5">
    <source>
        <dbReference type="Proteomes" id="UP001596512"/>
    </source>
</evidence>
<dbReference type="InterPro" id="IPR012334">
    <property type="entry name" value="Pectin_lyas_fold"/>
</dbReference>
<feature type="domain" description="Right handed beta helix" evidence="3">
    <location>
        <begin position="141"/>
        <end position="290"/>
    </location>
</feature>
<accession>A0ABW2TZ62</accession>
<dbReference type="EMBL" id="JBHTEY010000004">
    <property type="protein sequence ID" value="MFC7618118.1"/>
    <property type="molecule type" value="Genomic_DNA"/>
</dbReference>
<dbReference type="Proteomes" id="UP001596512">
    <property type="component" value="Unassembled WGS sequence"/>
</dbReference>
<feature type="region of interest" description="Disordered" evidence="1">
    <location>
        <begin position="29"/>
        <end position="100"/>
    </location>
</feature>
<protein>
    <submittedName>
        <fullName evidence="4">Right-handed parallel beta-helix repeat-containing protein</fullName>
    </submittedName>
</protein>
<dbReference type="InterPro" id="IPR011050">
    <property type="entry name" value="Pectin_lyase_fold/virulence"/>
</dbReference>
<feature type="chain" id="PRO_5045063879" evidence="2">
    <location>
        <begin position="28"/>
        <end position="370"/>
    </location>
</feature>
<dbReference type="InterPro" id="IPR039448">
    <property type="entry name" value="Beta_helix"/>
</dbReference>